<proteinExistence type="inferred from homology"/>
<dbReference type="GO" id="GO:0005634">
    <property type="term" value="C:nucleus"/>
    <property type="evidence" value="ECO:0007669"/>
    <property type="project" value="UniProtKB-SubCell"/>
</dbReference>
<dbReference type="GO" id="GO:0008270">
    <property type="term" value="F:zinc ion binding"/>
    <property type="evidence" value="ECO:0007669"/>
    <property type="project" value="UniProtKB-UniRule"/>
</dbReference>
<keyword evidence="1" id="KW-0479">Metal-binding</keyword>
<keyword evidence="1" id="KW-0863">Zinc-finger</keyword>
<comment type="similarity">
    <text evidence="1">Belongs to the FHY3/FAR1 family.</text>
</comment>
<comment type="caution">
    <text evidence="2">The sequence shown here is derived from an EMBL/GenBank/DDBJ whole genome shotgun (WGS) entry which is preliminary data.</text>
</comment>
<dbReference type="InterPro" id="IPR031052">
    <property type="entry name" value="FHY3/FAR1"/>
</dbReference>
<dbReference type="OrthoDB" id="1737642at2759"/>
<dbReference type="EMBL" id="VOIH02000002">
    <property type="protein sequence ID" value="KAF3453128.1"/>
    <property type="molecule type" value="Genomic_DNA"/>
</dbReference>
<keyword evidence="1" id="KW-0862">Zinc</keyword>
<comment type="function">
    <text evidence="1">Putative transcription activator involved in regulating light control of development.</text>
</comment>
<evidence type="ECO:0000256" key="1">
    <source>
        <dbReference type="RuleBase" id="RU367018"/>
    </source>
</evidence>
<keyword evidence="3" id="KW-1185">Reference proteome</keyword>
<evidence type="ECO:0000313" key="3">
    <source>
        <dbReference type="Proteomes" id="UP000796880"/>
    </source>
</evidence>
<gene>
    <name evidence="2" type="ORF">FNV43_RR03562</name>
</gene>
<dbReference type="GO" id="GO:0006355">
    <property type="term" value="P:regulation of DNA-templated transcription"/>
    <property type="evidence" value="ECO:0007669"/>
    <property type="project" value="UniProtKB-UniRule"/>
</dbReference>
<protein>
    <recommendedName>
        <fullName evidence="1">Protein FAR1-RELATED SEQUENCE</fullName>
    </recommendedName>
</protein>
<dbReference type="AlphaFoldDB" id="A0A8K0MPF1"/>
<keyword evidence="1" id="KW-0539">Nucleus</keyword>
<dbReference type="Proteomes" id="UP000796880">
    <property type="component" value="Unassembled WGS sequence"/>
</dbReference>
<name>A0A8K0MPF1_9ROSA</name>
<dbReference type="PANTHER" id="PTHR31669:SF251">
    <property type="entry name" value="PROTEIN FAR1-RELATED SEQUENCE"/>
    <property type="match status" value="1"/>
</dbReference>
<organism evidence="2 3">
    <name type="scientific">Rhamnella rubrinervis</name>
    <dbReference type="NCBI Taxonomy" id="2594499"/>
    <lineage>
        <taxon>Eukaryota</taxon>
        <taxon>Viridiplantae</taxon>
        <taxon>Streptophyta</taxon>
        <taxon>Embryophyta</taxon>
        <taxon>Tracheophyta</taxon>
        <taxon>Spermatophyta</taxon>
        <taxon>Magnoliopsida</taxon>
        <taxon>eudicotyledons</taxon>
        <taxon>Gunneridae</taxon>
        <taxon>Pentapetalae</taxon>
        <taxon>rosids</taxon>
        <taxon>fabids</taxon>
        <taxon>Rosales</taxon>
        <taxon>Rhamnaceae</taxon>
        <taxon>rhamnoid group</taxon>
        <taxon>Rhamneae</taxon>
        <taxon>Rhamnella</taxon>
    </lineage>
</organism>
<sequence length="198" mass="22951">MTFTENSSVEGKMAYMENSNVESSYKMPMSPNGSKCPRDKSSLTLYIFSCSSSLFVFVNRIVTDHSLCDMFGSSKGYALLLFRRHPIAWRAYASFGDVVVLDTTYYTNKYDYVDLNEKPKLKSLWAMEKQMMEVYTKRNFILFQKEIFESTAYTINNIYEDDETIVYSVQRPNEQNSARRCRKVNFNKQSDVVSADAV</sequence>
<reference evidence="2" key="1">
    <citation type="submission" date="2020-03" db="EMBL/GenBank/DDBJ databases">
        <title>A high-quality chromosome-level genome assembly of a woody plant with both climbing and erect habits, Rhamnella rubrinervis.</title>
        <authorList>
            <person name="Lu Z."/>
            <person name="Yang Y."/>
            <person name="Zhu X."/>
            <person name="Sun Y."/>
        </authorList>
    </citation>
    <scope>NUCLEOTIDE SEQUENCE</scope>
    <source>
        <strain evidence="2">BYM</strain>
        <tissue evidence="2">Leaf</tissue>
    </source>
</reference>
<dbReference type="PANTHER" id="PTHR31669">
    <property type="entry name" value="PROTEIN FAR1-RELATED SEQUENCE 10-RELATED"/>
    <property type="match status" value="1"/>
</dbReference>
<accession>A0A8K0MPF1</accession>
<evidence type="ECO:0000313" key="2">
    <source>
        <dbReference type="EMBL" id="KAF3453128.1"/>
    </source>
</evidence>
<comment type="subcellular location">
    <subcellularLocation>
        <location evidence="1">Nucleus</location>
    </subcellularLocation>
</comment>